<reference evidence="1" key="1">
    <citation type="submission" date="2021-01" db="EMBL/GenBank/DDBJ databases">
        <authorList>
            <person name="Corre E."/>
            <person name="Pelletier E."/>
            <person name="Niang G."/>
            <person name="Scheremetjew M."/>
            <person name="Finn R."/>
            <person name="Kale V."/>
            <person name="Holt S."/>
            <person name="Cochrane G."/>
            <person name="Meng A."/>
            <person name="Brown T."/>
            <person name="Cohen L."/>
        </authorList>
    </citation>
    <scope>NUCLEOTIDE SEQUENCE</scope>
    <source>
        <strain evidence="1">CCMP622</strain>
    </source>
</reference>
<dbReference type="EMBL" id="HBHP01009506">
    <property type="protein sequence ID" value="CAD9755770.1"/>
    <property type="molecule type" value="Transcribed_RNA"/>
</dbReference>
<name>A0A7S2TKI8_9EUKA</name>
<dbReference type="AlphaFoldDB" id="A0A7S2TKI8"/>
<gene>
    <name evidence="1" type="ORF">LSP00402_LOCUS5874</name>
</gene>
<proteinExistence type="predicted"/>
<evidence type="ECO:0000313" key="1">
    <source>
        <dbReference type="EMBL" id="CAD9755770.1"/>
    </source>
</evidence>
<protein>
    <submittedName>
        <fullName evidence="1">Uncharacterized protein</fullName>
    </submittedName>
</protein>
<organism evidence="1">
    <name type="scientific">Lotharella oceanica</name>
    <dbReference type="NCBI Taxonomy" id="641309"/>
    <lineage>
        <taxon>Eukaryota</taxon>
        <taxon>Sar</taxon>
        <taxon>Rhizaria</taxon>
        <taxon>Cercozoa</taxon>
        <taxon>Chlorarachniophyceae</taxon>
        <taxon>Lotharella</taxon>
    </lineage>
</organism>
<accession>A0A7S2TKI8</accession>
<sequence length="328" mass="36234">MQVQKTGCPLGNQSFFAPEMSFTYVALGAGATSSNFNVAVRTLYRGSHRATELYLNGPQDVIQSGESIPADVGGRLVFDDATDTNRFFITVAETGSYGFYAEYDPKDFVYDKEFVTADLPFGATTYYSLSPGDESEDDECADPKNLPDCLCMDNVGELDCEDTGRLLDAAEYLVENKCDKGCNCYDGPCRDNFFIINMHYSGCEPFLFTVQSRLSRAMRTFSKTCEKCYQPGVYDPKIPDCDMVDCEDKSSMLDNYDFIQGNCFFGCDAKPTCQIAWKKLIAAKGFCCESQIPATVRFGMSTFESSCGGGCNTVNSTYEPDCEAPDNM</sequence>